<feature type="non-terminal residue" evidence="9">
    <location>
        <position position="414"/>
    </location>
</feature>
<evidence type="ECO:0000313" key="10">
    <source>
        <dbReference type="Proteomes" id="UP000193218"/>
    </source>
</evidence>
<dbReference type="GO" id="GO:0032958">
    <property type="term" value="P:inositol phosphate biosynthetic process"/>
    <property type="evidence" value="ECO:0007669"/>
    <property type="project" value="TreeGrafter"/>
</dbReference>
<dbReference type="PANTHER" id="PTHR14456:SF2">
    <property type="entry name" value="INOSITOL-PENTAKISPHOSPHATE 2-KINASE"/>
    <property type="match status" value="1"/>
</dbReference>
<dbReference type="STRING" id="4999.A0A1Y1UIH6"/>
<organism evidence="9 10">
    <name type="scientific">Kockovaella imperatae</name>
    <dbReference type="NCBI Taxonomy" id="4999"/>
    <lineage>
        <taxon>Eukaryota</taxon>
        <taxon>Fungi</taxon>
        <taxon>Dikarya</taxon>
        <taxon>Basidiomycota</taxon>
        <taxon>Agaricomycotina</taxon>
        <taxon>Tremellomycetes</taxon>
        <taxon>Tremellales</taxon>
        <taxon>Cuniculitremaceae</taxon>
        <taxon>Kockovaella</taxon>
    </lineage>
</organism>
<protein>
    <recommendedName>
        <fullName evidence="3 8">Inositol-pentakisphosphate 2-kinase</fullName>
        <ecNumber evidence="2 8">2.7.1.158</ecNumber>
    </recommendedName>
</protein>
<evidence type="ECO:0000256" key="1">
    <source>
        <dbReference type="ARBA" id="ARBA00001774"/>
    </source>
</evidence>
<gene>
    <name evidence="9" type="ORF">BD324DRAFT_579488</name>
</gene>
<dbReference type="AlphaFoldDB" id="A0A1Y1UIH6"/>
<dbReference type="InParanoid" id="A0A1Y1UIH6"/>
<keyword evidence="10" id="KW-1185">Reference proteome</keyword>
<dbReference type="GO" id="GO:0005634">
    <property type="term" value="C:nucleus"/>
    <property type="evidence" value="ECO:0007669"/>
    <property type="project" value="TreeGrafter"/>
</dbReference>
<sequence length="414" mass="46388">MVKVTNTQDDNALQFDPCSETHARDWSYRAEGGAHFIFGYDGSAKGYVDRVLRIQKAVAASGPDETMRRVWVMDLLPKLLPRDLLLQSVLVELQEKWLKELMSTDMSKRPEERKGSMAGTASLTDSISGSTHGWIMDDLIARGKKEESVLCVEIKPKWGFLPDQQHVQPPEAAGIKSQIPRFHLHEHFRGNYTSEDVGYNPLDLFSGQQARMKKALEGLWLGWEASEGRKNNWRVYVDGQVVLPASVIKPIDVPTTGSKQSVRDSTIDLVLPCLISSNVFGLVGRLQSRLDATDISDLATRYGAEYPDAEPFAGSASSEATEAELRTLVARFVAASANPQPQSWSLRESLIAYSLAAIFKDCSIFVRIPLARKDGSWQVSANPSVKVVDVDLKPLCSMRKWYDLDEKLWKHWYE</sequence>
<evidence type="ECO:0000256" key="7">
    <source>
        <dbReference type="ARBA" id="ARBA00022840"/>
    </source>
</evidence>
<dbReference type="PANTHER" id="PTHR14456">
    <property type="entry name" value="INOSITOL POLYPHOSPHATE KINASE 1"/>
    <property type="match status" value="1"/>
</dbReference>
<keyword evidence="7 8" id="KW-0067">ATP-binding</keyword>
<comment type="catalytic activity">
    <reaction evidence="1 8">
        <text>1D-myo-inositol 1,3,4,5,6-pentakisphosphate + ATP = 1D-myo-inositol hexakisphosphate + ADP + H(+)</text>
        <dbReference type="Rhea" id="RHEA:20313"/>
        <dbReference type="ChEBI" id="CHEBI:15378"/>
        <dbReference type="ChEBI" id="CHEBI:30616"/>
        <dbReference type="ChEBI" id="CHEBI:57733"/>
        <dbReference type="ChEBI" id="CHEBI:58130"/>
        <dbReference type="ChEBI" id="CHEBI:456216"/>
        <dbReference type="EC" id="2.7.1.158"/>
    </reaction>
</comment>
<dbReference type="EMBL" id="NBSH01000006">
    <property type="protein sequence ID" value="ORX37294.1"/>
    <property type="molecule type" value="Genomic_DNA"/>
</dbReference>
<keyword evidence="6 8" id="KW-0418">Kinase</keyword>
<dbReference type="Pfam" id="PF06090">
    <property type="entry name" value="Ins_P5_2-kin"/>
    <property type="match status" value="1"/>
</dbReference>
<evidence type="ECO:0000256" key="3">
    <source>
        <dbReference type="ARBA" id="ARBA00014846"/>
    </source>
</evidence>
<dbReference type="GO" id="GO:0005524">
    <property type="term" value="F:ATP binding"/>
    <property type="evidence" value="ECO:0007669"/>
    <property type="project" value="UniProtKB-KW"/>
</dbReference>
<evidence type="ECO:0000313" key="9">
    <source>
        <dbReference type="EMBL" id="ORX37294.1"/>
    </source>
</evidence>
<comment type="caution">
    <text evidence="9">The sequence shown here is derived from an EMBL/GenBank/DDBJ whole genome shotgun (WGS) entry which is preliminary data.</text>
</comment>
<evidence type="ECO:0000256" key="4">
    <source>
        <dbReference type="ARBA" id="ARBA00022679"/>
    </source>
</evidence>
<accession>A0A1Y1UIH6</accession>
<evidence type="ECO:0000256" key="2">
    <source>
        <dbReference type="ARBA" id="ARBA00012023"/>
    </source>
</evidence>
<dbReference type="Gene3D" id="3.30.200.110">
    <property type="entry name" value="Inositol-pentakisphosphate 2-kinase, N-lobe"/>
    <property type="match status" value="1"/>
</dbReference>
<reference evidence="9 10" key="1">
    <citation type="submission" date="2017-03" db="EMBL/GenBank/DDBJ databases">
        <title>Widespread Adenine N6-methylation of Active Genes in Fungi.</title>
        <authorList>
            <consortium name="DOE Joint Genome Institute"/>
            <person name="Mondo S.J."/>
            <person name="Dannebaum R.O."/>
            <person name="Kuo R.C."/>
            <person name="Louie K.B."/>
            <person name="Bewick A.J."/>
            <person name="Labutti K."/>
            <person name="Haridas S."/>
            <person name="Kuo A."/>
            <person name="Salamov A."/>
            <person name="Ahrendt S.R."/>
            <person name="Lau R."/>
            <person name="Bowen B.P."/>
            <person name="Lipzen A."/>
            <person name="Sullivan W."/>
            <person name="Andreopoulos W.B."/>
            <person name="Clum A."/>
            <person name="Lindquist E."/>
            <person name="Daum C."/>
            <person name="Northen T.R."/>
            <person name="Ramamoorthy G."/>
            <person name="Schmitz R.J."/>
            <person name="Gryganskyi A."/>
            <person name="Culley D."/>
            <person name="Magnuson J."/>
            <person name="James T.Y."/>
            <person name="O'Malley M.A."/>
            <person name="Stajich J.E."/>
            <person name="Spatafora J.W."/>
            <person name="Visel A."/>
            <person name="Grigoriev I.V."/>
        </authorList>
    </citation>
    <scope>NUCLEOTIDE SEQUENCE [LARGE SCALE GENOMIC DNA]</scope>
    <source>
        <strain evidence="9 10">NRRL Y-17943</strain>
    </source>
</reference>
<dbReference type="GeneID" id="33555189"/>
<dbReference type="OrthoDB" id="272370at2759"/>
<dbReference type="InterPro" id="IPR043001">
    <property type="entry name" value="IP5_2-K_N_lobe"/>
</dbReference>
<dbReference type="EC" id="2.7.1.158" evidence="2 8"/>
<dbReference type="GO" id="GO:0035299">
    <property type="term" value="F:inositol-1,3,4,5,6-pentakisphosphate 2-kinase activity"/>
    <property type="evidence" value="ECO:0007669"/>
    <property type="project" value="UniProtKB-EC"/>
</dbReference>
<dbReference type="InterPro" id="IPR009286">
    <property type="entry name" value="Ins_P5_2-kin"/>
</dbReference>
<evidence type="ECO:0000256" key="5">
    <source>
        <dbReference type="ARBA" id="ARBA00022741"/>
    </source>
</evidence>
<keyword evidence="4 8" id="KW-0808">Transferase</keyword>
<proteinExistence type="predicted"/>
<name>A0A1Y1UIH6_9TREE</name>
<keyword evidence="5 8" id="KW-0547">Nucleotide-binding</keyword>
<evidence type="ECO:0000256" key="8">
    <source>
        <dbReference type="RuleBase" id="RU364126"/>
    </source>
</evidence>
<dbReference type="Proteomes" id="UP000193218">
    <property type="component" value="Unassembled WGS sequence"/>
</dbReference>
<dbReference type="RefSeq" id="XP_021871332.1">
    <property type="nucleotide sequence ID" value="XM_022013381.1"/>
</dbReference>
<comment type="domain">
    <text evidence="8">The EXKPK motif is conserved in inositol-pentakisphosphate 2-kinases of both family 1 and 2.</text>
</comment>
<comment type="function">
    <text evidence="8">Phosphorylates Ins(1,3,4,5,6)P5 at position 2 to form Ins(1,2,3,4,5,6)P6 (InsP6 or phytate).</text>
</comment>
<evidence type="ECO:0000256" key="6">
    <source>
        <dbReference type="ARBA" id="ARBA00022777"/>
    </source>
</evidence>